<sequence>MAKPRRRPRGDAPGSSVSRPADSRASTPRPSAAPGGRVAAAGSVLPGWDELATPAGLELLDRIDASTASGLDAAAIGRGLRAEGTDPGLIAAALTQHGLRVRAAAKFGSRRAARMLFTPAGLEQASRFAVAERHAARFRAAGSTRVADLGCGIGTESLAVLEAGLVPRAVELDPLTATFAAHNLAIAGADDSVRVGDAEALSTADADAAFLDPARRTAGHRDTRRLAGPDDYAPSLGFAFGLAERMPTGIKLGPGFDRELIPVDAEAQWVSVGGQLVEMGLWFGAAARPGVRRSALVLRASGDPDPEPVADELHADADADDAEVRPLGGFLYEPDGAVIRARLIGLLAEQLRAGMLSDGIAYLTGDALVPTPFATAFRVLETLPVKEAELRRALAERSIGTLEIKKRGIDVDPAALRTRLKLRGAERATLVLTRAAGKHTALLVERC</sequence>
<feature type="domain" description="THUMP-like" evidence="2">
    <location>
        <begin position="374"/>
        <end position="446"/>
    </location>
</feature>
<dbReference type="RefSeq" id="WP_344030426.1">
    <property type="nucleotide sequence ID" value="NZ_BAAAOB010000001.1"/>
</dbReference>
<protein>
    <submittedName>
        <fullName evidence="3">Class I SAM-dependent methyltransferase</fullName>
    </submittedName>
</protein>
<dbReference type="Gene3D" id="3.40.50.150">
    <property type="entry name" value="Vaccinia Virus protein VP39"/>
    <property type="match status" value="1"/>
</dbReference>
<dbReference type="GO" id="GO:0032259">
    <property type="term" value="P:methylation"/>
    <property type="evidence" value="ECO:0007669"/>
    <property type="project" value="UniProtKB-KW"/>
</dbReference>
<dbReference type="CDD" id="cd02440">
    <property type="entry name" value="AdoMet_MTases"/>
    <property type="match status" value="1"/>
</dbReference>
<dbReference type="SUPFAM" id="SSF53335">
    <property type="entry name" value="S-adenosyl-L-methionine-dependent methyltransferases"/>
    <property type="match status" value="1"/>
</dbReference>
<organism evidence="3 4">
    <name type="scientific">Leucobacter iarius</name>
    <dbReference type="NCBI Taxonomy" id="333963"/>
    <lineage>
        <taxon>Bacteria</taxon>
        <taxon>Bacillati</taxon>
        <taxon>Actinomycetota</taxon>
        <taxon>Actinomycetes</taxon>
        <taxon>Micrococcales</taxon>
        <taxon>Microbacteriaceae</taxon>
        <taxon>Leucobacter</taxon>
    </lineage>
</organism>
<dbReference type="InterPro" id="IPR029063">
    <property type="entry name" value="SAM-dependent_MTases_sf"/>
</dbReference>
<dbReference type="InterPro" id="IPR041497">
    <property type="entry name" value="Thump-like"/>
</dbReference>
<name>A0ABN2LFM1_9MICO</name>
<accession>A0ABN2LFM1</accession>
<evidence type="ECO:0000313" key="4">
    <source>
        <dbReference type="Proteomes" id="UP001500851"/>
    </source>
</evidence>
<gene>
    <name evidence="3" type="ORF">GCM10009768_11560</name>
</gene>
<evidence type="ECO:0000313" key="3">
    <source>
        <dbReference type="EMBL" id="GAA1784379.1"/>
    </source>
</evidence>
<evidence type="ECO:0000256" key="1">
    <source>
        <dbReference type="SAM" id="MobiDB-lite"/>
    </source>
</evidence>
<dbReference type="GO" id="GO:0008168">
    <property type="term" value="F:methyltransferase activity"/>
    <property type="evidence" value="ECO:0007669"/>
    <property type="project" value="UniProtKB-KW"/>
</dbReference>
<reference evidence="3 4" key="1">
    <citation type="journal article" date="2019" name="Int. J. Syst. Evol. Microbiol.">
        <title>The Global Catalogue of Microorganisms (GCM) 10K type strain sequencing project: providing services to taxonomists for standard genome sequencing and annotation.</title>
        <authorList>
            <consortium name="The Broad Institute Genomics Platform"/>
            <consortium name="The Broad Institute Genome Sequencing Center for Infectious Disease"/>
            <person name="Wu L."/>
            <person name="Ma J."/>
        </authorList>
    </citation>
    <scope>NUCLEOTIDE SEQUENCE [LARGE SCALE GENOMIC DNA]</scope>
    <source>
        <strain evidence="3 4">JCM 14736</strain>
    </source>
</reference>
<evidence type="ECO:0000259" key="2">
    <source>
        <dbReference type="Pfam" id="PF18096"/>
    </source>
</evidence>
<dbReference type="EMBL" id="BAAAOB010000001">
    <property type="protein sequence ID" value="GAA1784379.1"/>
    <property type="molecule type" value="Genomic_DNA"/>
</dbReference>
<keyword evidence="3" id="KW-0489">Methyltransferase</keyword>
<feature type="region of interest" description="Disordered" evidence="1">
    <location>
        <begin position="1"/>
        <end position="38"/>
    </location>
</feature>
<keyword evidence="3" id="KW-0808">Transferase</keyword>
<proteinExistence type="predicted"/>
<dbReference type="Pfam" id="PF18096">
    <property type="entry name" value="Thump_like"/>
    <property type="match status" value="1"/>
</dbReference>
<dbReference type="Proteomes" id="UP001500851">
    <property type="component" value="Unassembled WGS sequence"/>
</dbReference>
<comment type="caution">
    <text evidence="3">The sequence shown here is derived from an EMBL/GenBank/DDBJ whole genome shotgun (WGS) entry which is preliminary data.</text>
</comment>
<keyword evidence="4" id="KW-1185">Reference proteome</keyword>